<organism evidence="4 5">
    <name type="scientific">Candidula unifasciata</name>
    <dbReference type="NCBI Taxonomy" id="100452"/>
    <lineage>
        <taxon>Eukaryota</taxon>
        <taxon>Metazoa</taxon>
        <taxon>Spiralia</taxon>
        <taxon>Lophotrochozoa</taxon>
        <taxon>Mollusca</taxon>
        <taxon>Gastropoda</taxon>
        <taxon>Heterobranchia</taxon>
        <taxon>Euthyneura</taxon>
        <taxon>Panpulmonata</taxon>
        <taxon>Eupulmonata</taxon>
        <taxon>Stylommatophora</taxon>
        <taxon>Helicina</taxon>
        <taxon>Helicoidea</taxon>
        <taxon>Geomitridae</taxon>
        <taxon>Candidula</taxon>
    </lineage>
</organism>
<keyword evidence="2" id="KW-0325">Glycoprotein</keyword>
<gene>
    <name evidence="4" type="ORF">CUNI_LOCUS1219</name>
</gene>
<dbReference type="PANTHER" id="PTHR11339">
    <property type="entry name" value="EXTRACELLULAR MATRIX GLYCOPROTEIN RELATED"/>
    <property type="match status" value="1"/>
</dbReference>
<dbReference type="AlphaFoldDB" id="A0A8S3YJN2"/>
<sequence length="198" mass="22025">HCTQGKLRCEERGCEKIVCPKDQMAVVTKNASTVECLNYKCPDKYSNQITCADDDSSYTKICVCKKGYVMTQFGTCVQFPYCPCYHEGVWHKNGTDITDKCFLKRCKNGVWTIITKTKCQATCFITGSETQVETFDGTAYSFHAKSAYTLVKTQGDGQGFQISFRNLACASNERACSHKVDISFMGVHMELVSGTGVI</sequence>
<evidence type="ECO:0000256" key="2">
    <source>
        <dbReference type="ARBA" id="ARBA00023180"/>
    </source>
</evidence>
<dbReference type="PROSITE" id="PS51233">
    <property type="entry name" value="VWFD"/>
    <property type="match status" value="1"/>
</dbReference>
<evidence type="ECO:0000259" key="3">
    <source>
        <dbReference type="PROSITE" id="PS51233"/>
    </source>
</evidence>
<dbReference type="InterPro" id="IPR050780">
    <property type="entry name" value="Mucin_vWF_Thrombospondin_sf"/>
</dbReference>
<name>A0A8S3YJN2_9EUPU</name>
<keyword evidence="5" id="KW-1185">Reference proteome</keyword>
<dbReference type="Pfam" id="PF00094">
    <property type="entry name" value="VWD"/>
    <property type="match status" value="1"/>
</dbReference>
<proteinExistence type="predicted"/>
<keyword evidence="1" id="KW-1015">Disulfide bond</keyword>
<comment type="caution">
    <text evidence="4">The sequence shown here is derived from an EMBL/GenBank/DDBJ whole genome shotgun (WGS) entry which is preliminary data.</text>
</comment>
<reference evidence="4" key="1">
    <citation type="submission" date="2021-04" db="EMBL/GenBank/DDBJ databases">
        <authorList>
            <consortium name="Molecular Ecology Group"/>
        </authorList>
    </citation>
    <scope>NUCLEOTIDE SEQUENCE</scope>
</reference>
<evidence type="ECO:0000313" key="5">
    <source>
        <dbReference type="Proteomes" id="UP000678393"/>
    </source>
</evidence>
<dbReference type="OrthoDB" id="6160329at2759"/>
<protein>
    <recommendedName>
        <fullName evidence="3">VWFD domain-containing protein</fullName>
    </recommendedName>
</protein>
<dbReference type="EMBL" id="CAJHNH020000147">
    <property type="protein sequence ID" value="CAG5115661.1"/>
    <property type="molecule type" value="Genomic_DNA"/>
</dbReference>
<feature type="non-terminal residue" evidence="4">
    <location>
        <position position="1"/>
    </location>
</feature>
<feature type="non-terminal residue" evidence="4">
    <location>
        <position position="198"/>
    </location>
</feature>
<dbReference type="InterPro" id="IPR001846">
    <property type="entry name" value="VWF_type-D"/>
</dbReference>
<evidence type="ECO:0000256" key="1">
    <source>
        <dbReference type="ARBA" id="ARBA00023157"/>
    </source>
</evidence>
<accession>A0A8S3YJN2</accession>
<evidence type="ECO:0000313" key="4">
    <source>
        <dbReference type="EMBL" id="CAG5115661.1"/>
    </source>
</evidence>
<dbReference type="Proteomes" id="UP000678393">
    <property type="component" value="Unassembled WGS sequence"/>
</dbReference>
<feature type="domain" description="VWFD" evidence="3">
    <location>
        <begin position="121"/>
        <end position="198"/>
    </location>
</feature>